<gene>
    <name evidence="2" type="ORF">C7437_101362</name>
</gene>
<reference evidence="2 3" key="1">
    <citation type="submission" date="2018-06" db="EMBL/GenBank/DDBJ databases">
        <title>Genomic Encyclopedia of Type Strains, Phase IV (KMG-IV): sequencing the most valuable type-strain genomes for metagenomic binning, comparative biology and taxonomic classification.</title>
        <authorList>
            <person name="Goeker M."/>
        </authorList>
    </citation>
    <scope>NUCLEOTIDE SEQUENCE [LARGE SCALE GENOMIC DNA]</scope>
    <source>
        <strain evidence="2 3">DSM 5</strain>
    </source>
</reference>
<feature type="transmembrane region" description="Helical" evidence="1">
    <location>
        <begin position="78"/>
        <end position="99"/>
    </location>
</feature>
<name>A0A2W7MTX2_9BACI</name>
<feature type="transmembrane region" description="Helical" evidence="1">
    <location>
        <begin position="51"/>
        <end position="72"/>
    </location>
</feature>
<accession>A0A2W7MTX2</accession>
<proteinExistence type="predicted"/>
<dbReference type="EMBL" id="QKZI01000001">
    <property type="protein sequence ID" value="PZX07251.1"/>
    <property type="molecule type" value="Genomic_DNA"/>
</dbReference>
<keyword evidence="1" id="KW-0812">Transmembrane</keyword>
<feature type="transmembrane region" description="Helical" evidence="1">
    <location>
        <begin position="6"/>
        <end position="25"/>
    </location>
</feature>
<sequence>MKVKGLSIITGFVAALLFTITLRFFKLFDFIKWDPIGYSDKLNILTSTKGIVKWILLFLFIWIICIILYYFSFIFMKMPVAISSLMVGIILAIAVEWLIMNDNTLIQLLKIVSIPFICIVTISLRFVMEAAIFHIQDHPLSK</sequence>
<organism evidence="2 3">
    <name type="scientific">Psychrobacillus insolitus</name>
    <dbReference type="NCBI Taxonomy" id="1461"/>
    <lineage>
        <taxon>Bacteria</taxon>
        <taxon>Bacillati</taxon>
        <taxon>Bacillota</taxon>
        <taxon>Bacilli</taxon>
        <taxon>Bacillales</taxon>
        <taxon>Bacillaceae</taxon>
        <taxon>Psychrobacillus</taxon>
    </lineage>
</organism>
<protein>
    <submittedName>
        <fullName evidence="2">Uncharacterized protein</fullName>
    </submittedName>
</protein>
<evidence type="ECO:0000256" key="1">
    <source>
        <dbReference type="SAM" id="Phobius"/>
    </source>
</evidence>
<keyword evidence="1" id="KW-1133">Transmembrane helix</keyword>
<dbReference type="AlphaFoldDB" id="A0A2W7MTX2"/>
<evidence type="ECO:0000313" key="2">
    <source>
        <dbReference type="EMBL" id="PZX07251.1"/>
    </source>
</evidence>
<keyword evidence="1" id="KW-0472">Membrane</keyword>
<evidence type="ECO:0000313" key="3">
    <source>
        <dbReference type="Proteomes" id="UP000248646"/>
    </source>
</evidence>
<dbReference type="Proteomes" id="UP000248646">
    <property type="component" value="Unassembled WGS sequence"/>
</dbReference>
<dbReference type="OrthoDB" id="2966427at2"/>
<dbReference type="RefSeq" id="WP_111437931.1">
    <property type="nucleotide sequence ID" value="NZ_QKZI01000001.1"/>
</dbReference>
<feature type="transmembrane region" description="Helical" evidence="1">
    <location>
        <begin position="111"/>
        <end position="135"/>
    </location>
</feature>
<comment type="caution">
    <text evidence="2">The sequence shown here is derived from an EMBL/GenBank/DDBJ whole genome shotgun (WGS) entry which is preliminary data.</text>
</comment>
<keyword evidence="3" id="KW-1185">Reference proteome</keyword>